<dbReference type="SMART" id="SM00304">
    <property type="entry name" value="HAMP"/>
    <property type="match status" value="1"/>
</dbReference>
<keyword evidence="11" id="KW-0175">Coiled coil</keyword>
<dbReference type="InterPro" id="IPR004358">
    <property type="entry name" value="Sig_transdc_His_kin-like_C"/>
</dbReference>
<dbReference type="Proteomes" id="UP001064971">
    <property type="component" value="Chromosome"/>
</dbReference>
<evidence type="ECO:0000256" key="9">
    <source>
        <dbReference type="ARBA" id="ARBA00023012"/>
    </source>
</evidence>
<feature type="domain" description="Histidine kinase" evidence="14">
    <location>
        <begin position="227"/>
        <end position="438"/>
    </location>
</feature>
<evidence type="ECO:0000256" key="1">
    <source>
        <dbReference type="ARBA" id="ARBA00000085"/>
    </source>
</evidence>
<evidence type="ECO:0000256" key="13">
    <source>
        <dbReference type="SAM" id="Phobius"/>
    </source>
</evidence>
<dbReference type="EMBL" id="AP026560">
    <property type="protein sequence ID" value="BDP42852.1"/>
    <property type="molecule type" value="Genomic_DNA"/>
</dbReference>
<dbReference type="InterPro" id="IPR050428">
    <property type="entry name" value="TCS_sensor_his_kinase"/>
</dbReference>
<comment type="catalytic activity">
    <reaction evidence="1">
        <text>ATP + protein L-histidine = ADP + protein N-phospho-L-histidine.</text>
        <dbReference type="EC" id="2.7.13.3"/>
    </reaction>
</comment>
<evidence type="ECO:0000256" key="7">
    <source>
        <dbReference type="ARBA" id="ARBA00022777"/>
    </source>
</evidence>
<evidence type="ECO:0000313" key="16">
    <source>
        <dbReference type="EMBL" id="BDP42852.1"/>
    </source>
</evidence>
<dbReference type="PANTHER" id="PTHR45436:SF5">
    <property type="entry name" value="SENSOR HISTIDINE KINASE TRCS"/>
    <property type="match status" value="1"/>
</dbReference>
<keyword evidence="5" id="KW-0808">Transferase</keyword>
<gene>
    <name evidence="16" type="ORF">DAETH_28210</name>
</gene>
<evidence type="ECO:0000256" key="6">
    <source>
        <dbReference type="ARBA" id="ARBA00022692"/>
    </source>
</evidence>
<keyword evidence="7" id="KW-0418">Kinase</keyword>
<evidence type="ECO:0000256" key="11">
    <source>
        <dbReference type="SAM" id="Coils"/>
    </source>
</evidence>
<dbReference type="Gene3D" id="3.30.565.10">
    <property type="entry name" value="Histidine kinase-like ATPase, C-terminal domain"/>
    <property type="match status" value="1"/>
</dbReference>
<evidence type="ECO:0000259" key="14">
    <source>
        <dbReference type="PROSITE" id="PS50109"/>
    </source>
</evidence>
<evidence type="ECO:0000256" key="5">
    <source>
        <dbReference type="ARBA" id="ARBA00022679"/>
    </source>
</evidence>
<keyword evidence="10 13" id="KW-0472">Membrane</keyword>
<evidence type="ECO:0000256" key="2">
    <source>
        <dbReference type="ARBA" id="ARBA00004370"/>
    </source>
</evidence>
<proteinExistence type="predicted"/>
<evidence type="ECO:0000256" key="8">
    <source>
        <dbReference type="ARBA" id="ARBA00022989"/>
    </source>
</evidence>
<dbReference type="CDD" id="cd00082">
    <property type="entry name" value="HisKA"/>
    <property type="match status" value="1"/>
</dbReference>
<dbReference type="PRINTS" id="PR00344">
    <property type="entry name" value="BCTRLSENSOR"/>
</dbReference>
<feature type="compositionally biased region" description="Low complexity" evidence="12">
    <location>
        <begin position="87"/>
        <end position="96"/>
    </location>
</feature>
<dbReference type="Pfam" id="PF00512">
    <property type="entry name" value="HisKA"/>
    <property type="match status" value="1"/>
</dbReference>
<dbReference type="RefSeq" id="WP_264775529.1">
    <property type="nucleotide sequence ID" value="NZ_AP026560.1"/>
</dbReference>
<dbReference type="SMART" id="SM00388">
    <property type="entry name" value="HisKA"/>
    <property type="match status" value="1"/>
</dbReference>
<dbReference type="InterPro" id="IPR003660">
    <property type="entry name" value="HAMP_dom"/>
</dbReference>
<dbReference type="InterPro" id="IPR036097">
    <property type="entry name" value="HisK_dim/P_sf"/>
</dbReference>
<dbReference type="Pfam" id="PF02518">
    <property type="entry name" value="HATPase_c"/>
    <property type="match status" value="1"/>
</dbReference>
<keyword evidence="9" id="KW-0902">Two-component regulatory system</keyword>
<keyword evidence="17" id="KW-1185">Reference proteome</keyword>
<feature type="region of interest" description="Disordered" evidence="12">
    <location>
        <begin position="64"/>
        <end position="96"/>
    </location>
</feature>
<evidence type="ECO:0000256" key="3">
    <source>
        <dbReference type="ARBA" id="ARBA00012438"/>
    </source>
</evidence>
<dbReference type="SMART" id="SM00387">
    <property type="entry name" value="HATPase_c"/>
    <property type="match status" value="1"/>
</dbReference>
<dbReference type="InterPro" id="IPR005467">
    <property type="entry name" value="His_kinase_dom"/>
</dbReference>
<evidence type="ECO:0000256" key="12">
    <source>
        <dbReference type="SAM" id="MobiDB-lite"/>
    </source>
</evidence>
<organism evidence="16 17">
    <name type="scientific">Deinococcus aetherius</name>
    <dbReference type="NCBI Taxonomy" id="200252"/>
    <lineage>
        <taxon>Bacteria</taxon>
        <taxon>Thermotogati</taxon>
        <taxon>Deinococcota</taxon>
        <taxon>Deinococci</taxon>
        <taxon>Deinococcales</taxon>
        <taxon>Deinococcaceae</taxon>
        <taxon>Deinococcus</taxon>
    </lineage>
</organism>
<protein>
    <recommendedName>
        <fullName evidence="3">histidine kinase</fullName>
        <ecNumber evidence="3">2.7.13.3</ecNumber>
    </recommendedName>
</protein>
<dbReference type="Gene3D" id="1.10.287.130">
    <property type="match status" value="1"/>
</dbReference>
<dbReference type="PROSITE" id="PS50885">
    <property type="entry name" value="HAMP"/>
    <property type="match status" value="1"/>
</dbReference>
<dbReference type="SUPFAM" id="SSF55874">
    <property type="entry name" value="ATPase domain of HSP90 chaperone/DNA topoisomerase II/histidine kinase"/>
    <property type="match status" value="1"/>
</dbReference>
<dbReference type="SUPFAM" id="SSF158472">
    <property type="entry name" value="HAMP domain-like"/>
    <property type="match status" value="1"/>
</dbReference>
<comment type="subcellular location">
    <subcellularLocation>
        <location evidence="2">Membrane</location>
    </subcellularLocation>
</comment>
<feature type="coiled-coil region" evidence="11">
    <location>
        <begin position="200"/>
        <end position="234"/>
    </location>
</feature>
<dbReference type="SUPFAM" id="SSF47384">
    <property type="entry name" value="Homodimeric domain of signal transducing histidine kinase"/>
    <property type="match status" value="1"/>
</dbReference>
<dbReference type="CDD" id="cd06225">
    <property type="entry name" value="HAMP"/>
    <property type="match status" value="1"/>
</dbReference>
<dbReference type="InterPro" id="IPR003594">
    <property type="entry name" value="HATPase_dom"/>
</dbReference>
<dbReference type="PROSITE" id="PS50109">
    <property type="entry name" value="HIS_KIN"/>
    <property type="match status" value="1"/>
</dbReference>
<dbReference type="EC" id="2.7.13.3" evidence="3"/>
<feature type="transmembrane region" description="Helical" evidence="13">
    <location>
        <begin position="12"/>
        <end position="35"/>
    </location>
</feature>
<evidence type="ECO:0000256" key="10">
    <source>
        <dbReference type="ARBA" id="ARBA00023136"/>
    </source>
</evidence>
<keyword evidence="6 13" id="KW-0812">Transmembrane</keyword>
<keyword evidence="4" id="KW-0597">Phosphoprotein</keyword>
<dbReference type="InterPro" id="IPR036890">
    <property type="entry name" value="HATPase_C_sf"/>
</dbReference>
<sequence>MNPGGARWRGPSLAVTLMLAMLLTVGLAVGGMFLFSNLAVRRQVSRLPPEVQAYLRARQEAERLGQQLAPTPPVPEIRLGDADENTLSPGQSSPGVSGSVVLPNGAVIAVTGGRREEGQGRRPERAFPAVLNPRSQDFVRDVQTSLVQAGLLAALVAATLGLLLARRVARPVTAVSQAAARLAGGDLGARAPVLTGEREVADLARTFNEMAQSLQALERERQQAVADIAHELRTPIAIMQARLDALEDGVYPLDPAQIGLLSTQTQLLTRLVGDLRTLTLADAGRLGLHLREVDLADLAGQVVRDLGDRAGARGVTLTLRAEPAPLMADPDRMRQVAANLIENALRHARARVEVQVEADADVARVHVDDDGPGIPEESREQVFTRFTRLDESRARDTGGSGLGLAIVRALTLAHGGQASAGTSPLGGARFTLVLPLRAGG</sequence>
<accession>A0ABN6RHK6</accession>
<dbReference type="InterPro" id="IPR003661">
    <property type="entry name" value="HisK_dim/P_dom"/>
</dbReference>
<name>A0ABN6RHK6_9DEIO</name>
<feature type="domain" description="HAMP" evidence="15">
    <location>
        <begin position="166"/>
        <end position="219"/>
    </location>
</feature>
<evidence type="ECO:0000313" key="17">
    <source>
        <dbReference type="Proteomes" id="UP001064971"/>
    </source>
</evidence>
<reference evidence="16" key="1">
    <citation type="submission" date="2022-07" db="EMBL/GenBank/DDBJ databases">
        <title>Complete Genome Sequence of the Radioresistant Bacterium Deinococcus aetherius ST0316, Isolated from the Air Dust collected in Lower Stratosphere above Japan.</title>
        <authorList>
            <person name="Satoh K."/>
            <person name="Hagiwara K."/>
            <person name="Katsumata K."/>
            <person name="Kubo A."/>
            <person name="Yokobori S."/>
            <person name="Yamagishi A."/>
            <person name="Oono Y."/>
            <person name="Narumi I."/>
        </authorList>
    </citation>
    <scope>NUCLEOTIDE SEQUENCE</scope>
    <source>
        <strain evidence="16">ST0316</strain>
    </source>
</reference>
<dbReference type="Pfam" id="PF00672">
    <property type="entry name" value="HAMP"/>
    <property type="match status" value="1"/>
</dbReference>
<evidence type="ECO:0000256" key="4">
    <source>
        <dbReference type="ARBA" id="ARBA00022553"/>
    </source>
</evidence>
<evidence type="ECO:0000259" key="15">
    <source>
        <dbReference type="PROSITE" id="PS50885"/>
    </source>
</evidence>
<keyword evidence="8 13" id="KW-1133">Transmembrane helix</keyword>
<dbReference type="Gene3D" id="6.10.340.10">
    <property type="match status" value="1"/>
</dbReference>
<dbReference type="PANTHER" id="PTHR45436">
    <property type="entry name" value="SENSOR HISTIDINE KINASE YKOH"/>
    <property type="match status" value="1"/>
</dbReference>